<dbReference type="InterPro" id="IPR024185">
    <property type="entry name" value="FTHF_cligase-like_sf"/>
</dbReference>
<comment type="cofactor">
    <cofactor evidence="5">
        <name>Mg(2+)</name>
        <dbReference type="ChEBI" id="CHEBI:18420"/>
    </cofactor>
</comment>
<feature type="binding site" evidence="4">
    <location>
        <position position="54"/>
    </location>
    <ligand>
        <name>substrate</name>
    </ligand>
</feature>
<comment type="similarity">
    <text evidence="1 5">Belongs to the 5-formyltetrahydrofolate cyclo-ligase family.</text>
</comment>
<keyword evidence="2 4" id="KW-0547">Nucleotide-binding</keyword>
<gene>
    <name evidence="6" type="ORF">SAMN02927930_01435</name>
</gene>
<dbReference type="EMBL" id="FMXN01000007">
    <property type="protein sequence ID" value="SDB37461.1"/>
    <property type="molecule type" value="Genomic_DNA"/>
</dbReference>
<dbReference type="InterPro" id="IPR037171">
    <property type="entry name" value="NagB/RpiA_transferase-like"/>
</dbReference>
<feature type="binding site" evidence="4">
    <location>
        <begin position="134"/>
        <end position="142"/>
    </location>
    <ligand>
        <name>ATP</name>
        <dbReference type="ChEBI" id="CHEBI:30616"/>
    </ligand>
</feature>
<organism evidence="6 7">
    <name type="scientific">Pseudidiomarina indica</name>
    <dbReference type="NCBI Taxonomy" id="1159017"/>
    <lineage>
        <taxon>Bacteria</taxon>
        <taxon>Pseudomonadati</taxon>
        <taxon>Pseudomonadota</taxon>
        <taxon>Gammaproteobacteria</taxon>
        <taxon>Alteromonadales</taxon>
        <taxon>Idiomarinaceae</taxon>
        <taxon>Pseudidiomarina</taxon>
    </lineage>
</organism>
<evidence type="ECO:0000313" key="7">
    <source>
        <dbReference type="Proteomes" id="UP000199626"/>
    </source>
</evidence>
<evidence type="ECO:0000256" key="4">
    <source>
        <dbReference type="PIRSR" id="PIRSR006806-1"/>
    </source>
</evidence>
<dbReference type="GO" id="GO:0005524">
    <property type="term" value="F:ATP binding"/>
    <property type="evidence" value="ECO:0007669"/>
    <property type="project" value="UniProtKB-KW"/>
</dbReference>
<dbReference type="PANTHER" id="PTHR23407">
    <property type="entry name" value="ATPASE INHIBITOR/5-FORMYLTETRAHYDROFOLATE CYCLO-LIGASE"/>
    <property type="match status" value="1"/>
</dbReference>
<evidence type="ECO:0000256" key="1">
    <source>
        <dbReference type="ARBA" id="ARBA00010638"/>
    </source>
</evidence>
<keyword evidence="7" id="KW-1185">Reference proteome</keyword>
<dbReference type="InterPro" id="IPR002698">
    <property type="entry name" value="FTHF_cligase"/>
</dbReference>
<keyword evidence="6" id="KW-0436">Ligase</keyword>
<dbReference type="NCBIfam" id="TIGR02727">
    <property type="entry name" value="MTHFS_bact"/>
    <property type="match status" value="1"/>
</dbReference>
<evidence type="ECO:0000256" key="2">
    <source>
        <dbReference type="ARBA" id="ARBA00022741"/>
    </source>
</evidence>
<dbReference type="GO" id="GO:0046872">
    <property type="term" value="F:metal ion binding"/>
    <property type="evidence" value="ECO:0007669"/>
    <property type="project" value="UniProtKB-KW"/>
</dbReference>
<dbReference type="STRING" id="1159017.SAMN02927930_01435"/>
<keyword evidence="5" id="KW-0460">Magnesium</keyword>
<name>A0A1G6CXA2_9GAMM</name>
<dbReference type="GO" id="GO:0009396">
    <property type="term" value="P:folic acid-containing compound biosynthetic process"/>
    <property type="evidence" value="ECO:0007669"/>
    <property type="project" value="TreeGrafter"/>
</dbReference>
<accession>A0A1G6CXA2</accession>
<sequence>MSQQQLRQQYFNARASQTNAQRQLAAQQVSEHLLALPELQVPRTIASYYSVKAELPTAVLNEQLQHHGHQISLPVLHPFRRGHLLFLKLHSQTRWNTNQFGIPEPQLNVQEVVPIQQLEIILVPLVAFDAQGNRLGMGGGYYDRTLQHWYQGRHQLLPIGLAYDQQFIDHLPTQPWDIPLAMVITPSKVWDFRQ</sequence>
<protein>
    <recommendedName>
        <fullName evidence="5">5-formyltetrahydrofolate cyclo-ligase</fullName>
        <ecNumber evidence="5">6.3.3.2</ecNumber>
    </recommendedName>
</protein>
<dbReference type="GO" id="GO:0030272">
    <property type="term" value="F:5-formyltetrahydrofolate cyclo-ligase activity"/>
    <property type="evidence" value="ECO:0007669"/>
    <property type="project" value="UniProtKB-EC"/>
</dbReference>
<dbReference type="PIRSF" id="PIRSF006806">
    <property type="entry name" value="FTHF_cligase"/>
    <property type="match status" value="1"/>
</dbReference>
<reference evidence="7" key="1">
    <citation type="submission" date="2016-10" db="EMBL/GenBank/DDBJ databases">
        <authorList>
            <person name="Varghese N."/>
            <person name="Submissions S."/>
        </authorList>
    </citation>
    <scope>NUCLEOTIDE SEQUENCE [LARGE SCALE GENOMIC DNA]</scope>
    <source>
        <strain evidence="7">CGMCC 1.10824</strain>
    </source>
</reference>
<dbReference type="RefSeq" id="WP_199286052.1">
    <property type="nucleotide sequence ID" value="NZ_FMXN01000007.1"/>
</dbReference>
<dbReference type="AlphaFoldDB" id="A0A1G6CXA2"/>
<evidence type="ECO:0000256" key="5">
    <source>
        <dbReference type="RuleBase" id="RU361279"/>
    </source>
</evidence>
<dbReference type="GO" id="GO:0035999">
    <property type="term" value="P:tetrahydrofolate interconversion"/>
    <property type="evidence" value="ECO:0007669"/>
    <property type="project" value="TreeGrafter"/>
</dbReference>
<comment type="catalytic activity">
    <reaction evidence="5">
        <text>(6S)-5-formyl-5,6,7,8-tetrahydrofolate + ATP = (6R)-5,10-methenyltetrahydrofolate + ADP + phosphate</text>
        <dbReference type="Rhea" id="RHEA:10488"/>
        <dbReference type="ChEBI" id="CHEBI:30616"/>
        <dbReference type="ChEBI" id="CHEBI:43474"/>
        <dbReference type="ChEBI" id="CHEBI:57455"/>
        <dbReference type="ChEBI" id="CHEBI:57457"/>
        <dbReference type="ChEBI" id="CHEBI:456216"/>
        <dbReference type="EC" id="6.3.3.2"/>
    </reaction>
</comment>
<dbReference type="Proteomes" id="UP000199626">
    <property type="component" value="Unassembled WGS sequence"/>
</dbReference>
<keyword evidence="5" id="KW-0479">Metal-binding</keyword>
<dbReference type="Pfam" id="PF01812">
    <property type="entry name" value="5-FTHF_cyc-lig"/>
    <property type="match status" value="1"/>
</dbReference>
<evidence type="ECO:0000313" key="6">
    <source>
        <dbReference type="EMBL" id="SDB37461.1"/>
    </source>
</evidence>
<dbReference type="SUPFAM" id="SSF100950">
    <property type="entry name" value="NagB/RpiA/CoA transferase-like"/>
    <property type="match status" value="1"/>
</dbReference>
<dbReference type="PANTHER" id="PTHR23407:SF1">
    <property type="entry name" value="5-FORMYLTETRAHYDROFOLATE CYCLO-LIGASE"/>
    <property type="match status" value="1"/>
</dbReference>
<proteinExistence type="inferred from homology"/>
<evidence type="ECO:0000256" key="3">
    <source>
        <dbReference type="ARBA" id="ARBA00022840"/>
    </source>
</evidence>
<keyword evidence="3 4" id="KW-0067">ATP-binding</keyword>
<dbReference type="EC" id="6.3.3.2" evidence="5"/>
<dbReference type="Gene3D" id="3.40.50.10420">
    <property type="entry name" value="NagB/RpiA/CoA transferase-like"/>
    <property type="match status" value="1"/>
</dbReference>